<evidence type="ECO:0000256" key="6">
    <source>
        <dbReference type="ARBA" id="ARBA00022842"/>
    </source>
</evidence>
<dbReference type="NCBIfam" id="TIGR03598">
    <property type="entry name" value="GTPase_YsxC"/>
    <property type="match status" value="1"/>
</dbReference>
<dbReference type="InterPro" id="IPR006073">
    <property type="entry name" value="GTP-bd"/>
</dbReference>
<feature type="domain" description="EngB-type G" evidence="11">
    <location>
        <begin position="26"/>
        <end position="202"/>
    </location>
</feature>
<keyword evidence="8 10" id="KW-0717">Septation</keyword>
<dbReference type="Proteomes" id="UP001139319">
    <property type="component" value="Unassembled WGS sequence"/>
</dbReference>
<keyword evidence="3 10" id="KW-0132">Cell division</keyword>
<keyword evidence="9 10" id="KW-0131">Cell cycle</keyword>
<evidence type="ECO:0000256" key="7">
    <source>
        <dbReference type="ARBA" id="ARBA00023134"/>
    </source>
</evidence>
<protein>
    <recommendedName>
        <fullName evidence="10">Probable GTP-binding protein EngB</fullName>
    </recommendedName>
</protein>
<dbReference type="GO" id="GO:0005525">
    <property type="term" value="F:GTP binding"/>
    <property type="evidence" value="ECO:0007669"/>
    <property type="project" value="UniProtKB-UniRule"/>
</dbReference>
<dbReference type="HAMAP" id="MF_00321">
    <property type="entry name" value="GTPase_EngB"/>
    <property type="match status" value="1"/>
</dbReference>
<evidence type="ECO:0000256" key="9">
    <source>
        <dbReference type="ARBA" id="ARBA00023306"/>
    </source>
</evidence>
<dbReference type="GO" id="GO:0000917">
    <property type="term" value="P:division septum assembly"/>
    <property type="evidence" value="ECO:0007669"/>
    <property type="project" value="UniProtKB-KW"/>
</dbReference>
<evidence type="ECO:0000256" key="5">
    <source>
        <dbReference type="ARBA" id="ARBA00022741"/>
    </source>
</evidence>
<dbReference type="CDD" id="cd01876">
    <property type="entry name" value="YihA_EngB"/>
    <property type="match status" value="1"/>
</dbReference>
<dbReference type="InterPro" id="IPR030393">
    <property type="entry name" value="G_ENGB_dom"/>
</dbReference>
<keyword evidence="5 10" id="KW-0547">Nucleotide-binding</keyword>
<evidence type="ECO:0000256" key="10">
    <source>
        <dbReference type="HAMAP-Rule" id="MF_00321"/>
    </source>
</evidence>
<dbReference type="Gene3D" id="3.40.50.300">
    <property type="entry name" value="P-loop containing nucleotide triphosphate hydrolases"/>
    <property type="match status" value="1"/>
</dbReference>
<dbReference type="SUPFAM" id="SSF52540">
    <property type="entry name" value="P-loop containing nucleoside triphosphate hydrolases"/>
    <property type="match status" value="1"/>
</dbReference>
<evidence type="ECO:0000256" key="1">
    <source>
        <dbReference type="ARBA" id="ARBA00001946"/>
    </source>
</evidence>
<dbReference type="GO" id="GO:0005829">
    <property type="term" value="C:cytosol"/>
    <property type="evidence" value="ECO:0007669"/>
    <property type="project" value="TreeGrafter"/>
</dbReference>
<evidence type="ECO:0000259" key="11">
    <source>
        <dbReference type="PROSITE" id="PS51706"/>
    </source>
</evidence>
<dbReference type="EMBL" id="JAMFTH010000003">
    <property type="protein sequence ID" value="MCP8900020.1"/>
    <property type="molecule type" value="Genomic_DNA"/>
</dbReference>
<dbReference type="GO" id="GO:0046872">
    <property type="term" value="F:metal ion binding"/>
    <property type="evidence" value="ECO:0007669"/>
    <property type="project" value="UniProtKB-KW"/>
</dbReference>
<keyword evidence="6" id="KW-0460">Magnesium</keyword>
<name>A0A9X2I447_9GAMM</name>
<dbReference type="PROSITE" id="PS51706">
    <property type="entry name" value="G_ENGB"/>
    <property type="match status" value="1"/>
</dbReference>
<evidence type="ECO:0000256" key="3">
    <source>
        <dbReference type="ARBA" id="ARBA00022618"/>
    </source>
</evidence>
<keyword evidence="13" id="KW-1185">Reference proteome</keyword>
<evidence type="ECO:0000256" key="2">
    <source>
        <dbReference type="ARBA" id="ARBA00009638"/>
    </source>
</evidence>
<dbReference type="PANTHER" id="PTHR11649">
    <property type="entry name" value="MSS1/TRME-RELATED GTP-BINDING PROTEIN"/>
    <property type="match status" value="1"/>
</dbReference>
<dbReference type="Pfam" id="PF01926">
    <property type="entry name" value="MMR_HSR1"/>
    <property type="match status" value="1"/>
</dbReference>
<evidence type="ECO:0000313" key="12">
    <source>
        <dbReference type="EMBL" id="MCP8900020.1"/>
    </source>
</evidence>
<organism evidence="12 13">
    <name type="scientific">Gilvimarinus xylanilyticus</name>
    <dbReference type="NCBI Taxonomy" id="2944139"/>
    <lineage>
        <taxon>Bacteria</taxon>
        <taxon>Pseudomonadati</taxon>
        <taxon>Pseudomonadota</taxon>
        <taxon>Gammaproteobacteria</taxon>
        <taxon>Cellvibrionales</taxon>
        <taxon>Cellvibrionaceae</taxon>
        <taxon>Gilvimarinus</taxon>
    </lineage>
</organism>
<comment type="caution">
    <text evidence="12">The sequence shown here is derived from an EMBL/GenBank/DDBJ whole genome shotgun (WGS) entry which is preliminary data.</text>
</comment>
<dbReference type="AlphaFoldDB" id="A0A9X2I447"/>
<reference evidence="12" key="2">
    <citation type="submission" date="2023-01" db="EMBL/GenBank/DDBJ databases">
        <title>Gilvimarinus xylanilyticus HB14 isolated from Caulerpa lentillifera aquaculture base in Hainan, China.</title>
        <authorList>
            <person name="Zhang Y.-J."/>
        </authorList>
    </citation>
    <scope>NUCLEOTIDE SEQUENCE</scope>
    <source>
        <strain evidence="12">HB14</strain>
    </source>
</reference>
<accession>A0A9X2I447</accession>
<dbReference type="InterPro" id="IPR019987">
    <property type="entry name" value="GTP-bd_ribosome_bio_YsxC"/>
</dbReference>
<evidence type="ECO:0000256" key="8">
    <source>
        <dbReference type="ARBA" id="ARBA00023210"/>
    </source>
</evidence>
<comment type="similarity">
    <text evidence="2 10">Belongs to the TRAFAC class TrmE-Era-EngA-EngB-Septin-like GTPase superfamily. EngB GTPase family.</text>
</comment>
<keyword evidence="4" id="KW-0479">Metal-binding</keyword>
<comment type="cofactor">
    <cofactor evidence="1">
        <name>Mg(2+)</name>
        <dbReference type="ChEBI" id="CHEBI:18420"/>
    </cofactor>
</comment>
<proteinExistence type="inferred from homology"/>
<gene>
    <name evidence="12" type="primary">yihA</name>
    <name evidence="10" type="synonym">engB</name>
    <name evidence="12" type="ORF">M6D89_11990</name>
</gene>
<dbReference type="FunFam" id="3.40.50.300:FF:000098">
    <property type="entry name" value="Probable GTP-binding protein EngB"/>
    <property type="match status" value="1"/>
</dbReference>
<comment type="function">
    <text evidence="10">Necessary for normal cell division and for the maintenance of normal septation.</text>
</comment>
<dbReference type="PANTHER" id="PTHR11649:SF13">
    <property type="entry name" value="ENGB-TYPE G DOMAIN-CONTAINING PROTEIN"/>
    <property type="match status" value="1"/>
</dbReference>
<dbReference type="RefSeq" id="WP_253968310.1">
    <property type="nucleotide sequence ID" value="NZ_JAMFTH010000003.1"/>
</dbReference>
<evidence type="ECO:0000313" key="13">
    <source>
        <dbReference type="Proteomes" id="UP001139319"/>
    </source>
</evidence>
<sequence>MSQRIHFNQAFFTQSAPSIRECPPESGREVAFAGRSNAGKSSALNTLTNNSKLARTSKTPGRTQLINYFELGEDTRLVDLPGYGYAKVSRAMKDRWQENLSEYLHERQCLAGLVVVMDIRHPMQEHDTLVINWAIEAKMPVHLLLTKADKLKRGPAQNTLLQVKKSLKEAGVDDLISVQTFSSLKRAGLDQLQSKITGWLLDEPTGE</sequence>
<evidence type="ECO:0000256" key="4">
    <source>
        <dbReference type="ARBA" id="ARBA00022723"/>
    </source>
</evidence>
<keyword evidence="7 10" id="KW-0342">GTP-binding</keyword>
<reference evidence="12" key="1">
    <citation type="submission" date="2022-05" db="EMBL/GenBank/DDBJ databases">
        <authorList>
            <person name="Sun H.-N."/>
        </authorList>
    </citation>
    <scope>NUCLEOTIDE SEQUENCE</scope>
    <source>
        <strain evidence="12">HB14</strain>
    </source>
</reference>
<dbReference type="InterPro" id="IPR027417">
    <property type="entry name" value="P-loop_NTPase"/>
</dbReference>